<comment type="caution">
    <text evidence="1">The sequence shown here is derived from an EMBL/GenBank/DDBJ whole genome shotgun (WGS) entry which is preliminary data.</text>
</comment>
<evidence type="ECO:0000313" key="2">
    <source>
        <dbReference type="Proteomes" id="UP001258017"/>
    </source>
</evidence>
<evidence type="ECO:0000313" key="1">
    <source>
        <dbReference type="EMBL" id="KAK2586701.1"/>
    </source>
</evidence>
<name>A0AAD9RWT4_9HYME</name>
<reference evidence="1" key="1">
    <citation type="submission" date="2021-08" db="EMBL/GenBank/DDBJ databases">
        <authorList>
            <person name="Misof B."/>
            <person name="Oliver O."/>
            <person name="Podsiadlowski L."/>
            <person name="Donath A."/>
            <person name="Peters R."/>
            <person name="Mayer C."/>
            <person name="Rust J."/>
            <person name="Gunkel S."/>
            <person name="Lesny P."/>
            <person name="Martin S."/>
            <person name="Oeyen J.P."/>
            <person name="Petersen M."/>
            <person name="Panagiotis P."/>
            <person name="Wilbrandt J."/>
            <person name="Tanja T."/>
        </authorList>
    </citation>
    <scope>NUCLEOTIDE SEQUENCE</scope>
    <source>
        <strain evidence="1">GBR_01_08_01A</strain>
        <tissue evidence="1">Thorax + abdomen</tissue>
    </source>
</reference>
<organism evidence="1 2">
    <name type="scientific">Odynerus spinipes</name>
    <dbReference type="NCBI Taxonomy" id="1348599"/>
    <lineage>
        <taxon>Eukaryota</taxon>
        <taxon>Metazoa</taxon>
        <taxon>Ecdysozoa</taxon>
        <taxon>Arthropoda</taxon>
        <taxon>Hexapoda</taxon>
        <taxon>Insecta</taxon>
        <taxon>Pterygota</taxon>
        <taxon>Neoptera</taxon>
        <taxon>Endopterygota</taxon>
        <taxon>Hymenoptera</taxon>
        <taxon>Apocrita</taxon>
        <taxon>Aculeata</taxon>
        <taxon>Vespoidea</taxon>
        <taxon>Vespidae</taxon>
        <taxon>Eumeninae</taxon>
        <taxon>Odynerus</taxon>
    </lineage>
</organism>
<dbReference type="AlphaFoldDB" id="A0AAD9RWT4"/>
<gene>
    <name evidence="1" type="ORF">KPH14_011740</name>
</gene>
<sequence length="66" mass="7793">MAKNHSSGAEHLPKLSLNFCNCIYYSSLESFNLLKSTLINHVERWWGSRRRRICRQNAWASMVYNC</sequence>
<reference evidence="1" key="2">
    <citation type="journal article" date="2023" name="Commun. Biol.">
        <title>Intrasexual cuticular hydrocarbon dimorphism in a wasp sheds light on hydrocarbon biosynthesis genes in Hymenoptera.</title>
        <authorList>
            <person name="Moris V.C."/>
            <person name="Podsiadlowski L."/>
            <person name="Martin S."/>
            <person name="Oeyen J.P."/>
            <person name="Donath A."/>
            <person name="Petersen M."/>
            <person name="Wilbrandt J."/>
            <person name="Misof B."/>
            <person name="Liedtke D."/>
            <person name="Thamm M."/>
            <person name="Scheiner R."/>
            <person name="Schmitt T."/>
            <person name="Niehuis O."/>
        </authorList>
    </citation>
    <scope>NUCLEOTIDE SEQUENCE</scope>
    <source>
        <strain evidence="1">GBR_01_08_01A</strain>
    </source>
</reference>
<accession>A0AAD9RWT4</accession>
<dbReference type="Proteomes" id="UP001258017">
    <property type="component" value="Unassembled WGS sequence"/>
</dbReference>
<keyword evidence="2" id="KW-1185">Reference proteome</keyword>
<dbReference type="EMBL" id="JAIFRP010000011">
    <property type="protein sequence ID" value="KAK2586701.1"/>
    <property type="molecule type" value="Genomic_DNA"/>
</dbReference>
<protein>
    <submittedName>
        <fullName evidence="1">Uncharacterized protein</fullName>
    </submittedName>
</protein>
<proteinExistence type="predicted"/>